<evidence type="ECO:0000256" key="3">
    <source>
        <dbReference type="ARBA" id="ARBA00022692"/>
    </source>
</evidence>
<feature type="transmembrane region" description="Helical" evidence="6">
    <location>
        <begin position="281"/>
        <end position="302"/>
    </location>
</feature>
<gene>
    <name evidence="7" type="ORF">GM676_00345</name>
</gene>
<dbReference type="PANTHER" id="PTHR42770">
    <property type="entry name" value="AMINO ACID TRANSPORTER-RELATED"/>
    <property type="match status" value="1"/>
</dbReference>
<feature type="transmembrane region" description="Helical" evidence="6">
    <location>
        <begin position="328"/>
        <end position="347"/>
    </location>
</feature>
<dbReference type="GO" id="GO:0005886">
    <property type="term" value="C:plasma membrane"/>
    <property type="evidence" value="ECO:0007669"/>
    <property type="project" value="UniProtKB-SubCell"/>
</dbReference>
<dbReference type="InterPro" id="IPR050367">
    <property type="entry name" value="APC_superfamily"/>
</dbReference>
<keyword evidence="2" id="KW-1003">Cell membrane</keyword>
<feature type="transmembrane region" description="Helical" evidence="6">
    <location>
        <begin position="50"/>
        <end position="74"/>
    </location>
</feature>
<keyword evidence="4 6" id="KW-1133">Transmembrane helix</keyword>
<comment type="subcellular location">
    <subcellularLocation>
        <location evidence="1">Cell membrane</location>
        <topology evidence="1">Multi-pass membrane protein</topology>
    </subcellularLocation>
</comment>
<dbReference type="EMBL" id="WNKY01000001">
    <property type="protein sequence ID" value="MTV36032.1"/>
    <property type="molecule type" value="Genomic_DNA"/>
</dbReference>
<feature type="transmembrane region" description="Helical" evidence="6">
    <location>
        <begin position="198"/>
        <end position="220"/>
    </location>
</feature>
<protein>
    <submittedName>
        <fullName evidence="7">Amino acid permease</fullName>
    </submittedName>
</protein>
<comment type="caution">
    <text evidence="7">The sequence shown here is derived from an EMBL/GenBank/DDBJ whole genome shotgun (WGS) entry which is preliminary data.</text>
</comment>
<feature type="transmembrane region" description="Helical" evidence="6">
    <location>
        <begin position="232"/>
        <end position="252"/>
    </location>
</feature>
<feature type="transmembrane region" description="Helical" evidence="6">
    <location>
        <begin position="127"/>
        <end position="146"/>
    </location>
</feature>
<feature type="transmembrane region" description="Helical" evidence="6">
    <location>
        <begin position="12"/>
        <end position="30"/>
    </location>
</feature>
<reference evidence="7 8" key="1">
    <citation type="submission" date="2019-11" db="EMBL/GenBank/DDBJ databases">
        <title>Type strains purchased from KCTC, JCM and DSMZ.</title>
        <authorList>
            <person name="Lu H."/>
        </authorList>
    </citation>
    <scope>NUCLEOTIDE SEQUENCE [LARGE SCALE GENOMIC DNA]</scope>
    <source>
        <strain evidence="7 8">KCTC 22382</strain>
    </source>
</reference>
<dbReference type="PIRSF" id="PIRSF006060">
    <property type="entry name" value="AA_transporter"/>
    <property type="match status" value="1"/>
</dbReference>
<evidence type="ECO:0000256" key="6">
    <source>
        <dbReference type="SAM" id="Phobius"/>
    </source>
</evidence>
<dbReference type="Gene3D" id="1.20.1740.10">
    <property type="entry name" value="Amino acid/polyamine transporter I"/>
    <property type="match status" value="1"/>
</dbReference>
<feature type="transmembrane region" description="Helical" evidence="6">
    <location>
        <begin position="359"/>
        <end position="381"/>
    </location>
</feature>
<proteinExistence type="predicted"/>
<evidence type="ECO:0000313" key="7">
    <source>
        <dbReference type="EMBL" id="MTV36032.1"/>
    </source>
</evidence>
<dbReference type="Pfam" id="PF13520">
    <property type="entry name" value="AA_permease_2"/>
    <property type="match status" value="1"/>
</dbReference>
<evidence type="ECO:0000256" key="4">
    <source>
        <dbReference type="ARBA" id="ARBA00022989"/>
    </source>
</evidence>
<evidence type="ECO:0000256" key="1">
    <source>
        <dbReference type="ARBA" id="ARBA00004651"/>
    </source>
</evidence>
<accession>A0A6L6PAQ1</accession>
<keyword evidence="5 6" id="KW-0472">Membrane</keyword>
<keyword evidence="8" id="KW-1185">Reference proteome</keyword>
<feature type="transmembrane region" description="Helical" evidence="6">
    <location>
        <begin position="86"/>
        <end position="107"/>
    </location>
</feature>
<feature type="transmembrane region" description="Helical" evidence="6">
    <location>
        <begin position="423"/>
        <end position="442"/>
    </location>
</feature>
<evidence type="ECO:0000313" key="8">
    <source>
        <dbReference type="Proteomes" id="UP000475582"/>
    </source>
</evidence>
<dbReference type="GO" id="GO:0022857">
    <property type="term" value="F:transmembrane transporter activity"/>
    <property type="evidence" value="ECO:0007669"/>
    <property type="project" value="InterPro"/>
</dbReference>
<dbReference type="OrthoDB" id="9804700at2"/>
<dbReference type="RefSeq" id="WP_155461396.1">
    <property type="nucleotide sequence ID" value="NZ_WNKY01000001.1"/>
</dbReference>
<dbReference type="PANTHER" id="PTHR42770:SF12">
    <property type="entry name" value="AMINO ACID TRANSPORTER"/>
    <property type="match status" value="1"/>
</dbReference>
<feature type="transmembrane region" description="Helical" evidence="6">
    <location>
        <begin position="393"/>
        <end position="411"/>
    </location>
</feature>
<evidence type="ECO:0000256" key="2">
    <source>
        <dbReference type="ARBA" id="ARBA00022475"/>
    </source>
</evidence>
<evidence type="ECO:0000256" key="5">
    <source>
        <dbReference type="ARBA" id="ARBA00023136"/>
    </source>
</evidence>
<sequence length="464" mass="49306">METRQHGAAPRAGGTLGFFALFSIAIGVIVSQTSTVSLLQAIGIGGQGFFLAYGFAFLLSICNALTFAELALSLPQAGSISTYAEVTVGHFPAILAVFAGYVVPAIFGLPAELMLFDSVIGQLFPGIMPSMGWALLLLGTLVVLNLAGTDVFATTQQILTFVIIAFFLVVGLYVASGMQPGAAAAPQIWKGYAAHDAVAPVVVLCFWTLIGCEYVTPMVEEAKHPRRDLPRAMLLGLLFISAVNLLFAYGTAHVLPRDGLLASVTPHLDVVSSVFGQAGRIVFAVIAMTASASLINAVLGAVPRMLHGMAMHGQAFPLLKRVSARRQVPVVALLFVAACPVVGLVWARGDANNILPLTIAATICWMLVYLLAHVVLLVLRVRSPRLARPFRTPLYPLPQLAAIAGIIYVIANSSPEPAMTKSIVLYSGSVLGIFGVVAAFWVRWVMKQPLFRAAPARLLPHLSR</sequence>
<dbReference type="Proteomes" id="UP000475582">
    <property type="component" value="Unassembled WGS sequence"/>
</dbReference>
<feature type="transmembrane region" description="Helical" evidence="6">
    <location>
        <begin position="158"/>
        <end position="178"/>
    </location>
</feature>
<keyword evidence="3 6" id="KW-0812">Transmembrane</keyword>
<dbReference type="AlphaFoldDB" id="A0A6L6PAQ1"/>
<name>A0A6L6PAQ1_9BURK</name>
<organism evidence="7 8">
    <name type="scientific">Duganella radicis</name>
    <dbReference type="NCBI Taxonomy" id="551988"/>
    <lineage>
        <taxon>Bacteria</taxon>
        <taxon>Pseudomonadati</taxon>
        <taxon>Pseudomonadota</taxon>
        <taxon>Betaproteobacteria</taxon>
        <taxon>Burkholderiales</taxon>
        <taxon>Oxalobacteraceae</taxon>
        <taxon>Telluria group</taxon>
        <taxon>Duganella</taxon>
    </lineage>
</organism>
<dbReference type="InterPro" id="IPR002293">
    <property type="entry name" value="AA/rel_permease1"/>
</dbReference>